<keyword evidence="1" id="KW-0378">Hydrolase</keyword>
<gene>
    <name evidence="1" type="ORF">SM124_16285</name>
</gene>
<keyword evidence="2" id="KW-1185">Reference proteome</keyword>
<dbReference type="InterPro" id="IPR050583">
    <property type="entry name" value="Mycobacterial_A85_antigen"/>
</dbReference>
<dbReference type="Proteomes" id="UP001290455">
    <property type="component" value="Unassembled WGS sequence"/>
</dbReference>
<evidence type="ECO:0000313" key="1">
    <source>
        <dbReference type="EMBL" id="MDZ5473277.1"/>
    </source>
</evidence>
<evidence type="ECO:0000313" key="2">
    <source>
        <dbReference type="Proteomes" id="UP001290455"/>
    </source>
</evidence>
<dbReference type="Pfam" id="PF00756">
    <property type="entry name" value="Esterase"/>
    <property type="match status" value="1"/>
</dbReference>
<dbReference type="PANTHER" id="PTHR48098:SF6">
    <property type="entry name" value="FERRI-BACILLIBACTIN ESTERASE BESA"/>
    <property type="match status" value="1"/>
</dbReference>
<dbReference type="GO" id="GO:0016787">
    <property type="term" value="F:hydrolase activity"/>
    <property type="evidence" value="ECO:0007669"/>
    <property type="project" value="UniProtKB-KW"/>
</dbReference>
<comment type="caution">
    <text evidence="1">The sequence shown here is derived from an EMBL/GenBank/DDBJ whole genome shotgun (WGS) entry which is preliminary data.</text>
</comment>
<proteinExistence type="predicted"/>
<dbReference type="RefSeq" id="WP_322447574.1">
    <property type="nucleotide sequence ID" value="NZ_JAXOFX010000012.1"/>
</dbReference>
<accession>A0ABU5J1I3</accession>
<dbReference type="InterPro" id="IPR029058">
    <property type="entry name" value="AB_hydrolase_fold"/>
</dbReference>
<dbReference type="SUPFAM" id="SSF53474">
    <property type="entry name" value="alpha/beta-Hydrolases"/>
    <property type="match status" value="1"/>
</dbReference>
<reference evidence="1 2" key="1">
    <citation type="submission" date="2023-11" db="EMBL/GenBank/DDBJ databases">
        <title>Bacillus jintuensis, isolated from a mudflat on the Beibu Gulf coast.</title>
        <authorList>
            <person name="Li M."/>
        </authorList>
    </citation>
    <scope>NUCLEOTIDE SEQUENCE [LARGE SCALE GENOMIC DNA]</scope>
    <source>
        <strain evidence="1 2">31A1R</strain>
    </source>
</reference>
<dbReference type="EMBL" id="JAXOFX010000012">
    <property type="protein sequence ID" value="MDZ5473277.1"/>
    <property type="molecule type" value="Genomic_DNA"/>
</dbReference>
<dbReference type="Gene3D" id="3.40.50.1820">
    <property type="entry name" value="alpha/beta hydrolase"/>
    <property type="match status" value="1"/>
</dbReference>
<sequence>MLKNRVRYEAIDDCEKSSELVTHQLHMSYKNEKRRVRVLLPKNYDKDETENYPVVYMHDGQNVFYCSESFSGYSWKVIQAIKLNPDLPKMIVVGIDNGEHDRMNEYTPWKITESPLPEDIELGGRGVEFAEFVMNVVKPFIDKHYRTKSDKYHTAMIGSSLGGNISAFMGIRYNDKIGGLGIFSLANWITSKAFDRYIAREELDPEQRVYIQVGTQEGDDTDRQLMNGNMKQAYIDCSLKYYKQLIKGSVPIDNIHLNIFADEEHDEKAWAKHLPECLRFLSEKW</sequence>
<protein>
    <submittedName>
        <fullName evidence="1">Alpha/beta hydrolase-fold protein</fullName>
    </submittedName>
</protein>
<name>A0ABU5J1I3_9BACI</name>
<dbReference type="PANTHER" id="PTHR48098">
    <property type="entry name" value="ENTEROCHELIN ESTERASE-RELATED"/>
    <property type="match status" value="1"/>
</dbReference>
<dbReference type="InterPro" id="IPR000801">
    <property type="entry name" value="Esterase-like"/>
</dbReference>
<organism evidence="1 2">
    <name type="scientific">Robertmurraya mangrovi</name>
    <dbReference type="NCBI Taxonomy" id="3098077"/>
    <lineage>
        <taxon>Bacteria</taxon>
        <taxon>Bacillati</taxon>
        <taxon>Bacillota</taxon>
        <taxon>Bacilli</taxon>
        <taxon>Bacillales</taxon>
        <taxon>Bacillaceae</taxon>
        <taxon>Robertmurraya</taxon>
    </lineage>
</organism>